<dbReference type="GO" id="GO:0005509">
    <property type="term" value="F:calcium ion binding"/>
    <property type="evidence" value="ECO:0007669"/>
    <property type="project" value="InterPro"/>
</dbReference>
<keyword evidence="7" id="KW-0325">Glycoprotein</keyword>
<feature type="domain" description="EF-hand" evidence="8">
    <location>
        <begin position="51"/>
        <end position="86"/>
    </location>
</feature>
<organism evidence="9 10">
    <name type="scientific">Albula glossodonta</name>
    <name type="common">roundjaw bonefish</name>
    <dbReference type="NCBI Taxonomy" id="121402"/>
    <lineage>
        <taxon>Eukaryota</taxon>
        <taxon>Metazoa</taxon>
        <taxon>Chordata</taxon>
        <taxon>Craniata</taxon>
        <taxon>Vertebrata</taxon>
        <taxon>Euteleostomi</taxon>
        <taxon>Actinopterygii</taxon>
        <taxon>Neopterygii</taxon>
        <taxon>Teleostei</taxon>
        <taxon>Albuliformes</taxon>
        <taxon>Albulidae</taxon>
        <taxon>Albula</taxon>
    </lineage>
</organism>
<dbReference type="AlphaFoldDB" id="A0A8T2NZN6"/>
<dbReference type="GO" id="GO:0005518">
    <property type="term" value="F:collagen binding"/>
    <property type="evidence" value="ECO:0007669"/>
    <property type="project" value="TreeGrafter"/>
</dbReference>
<sequence>RSVSPVPRAVCTDEQLGQFPYRLLDWFLLLSRMGQFHSSAPPPQSCLSHTQRRTLAERKFAQLDRNRDGKLSRRDLRKLHYKRMPLEQCARRFLQSCDTDRSRKVTLREWTACLVDRSERWYQDFMSVKMGSRKLCPSSDPHL</sequence>
<proteinExistence type="predicted"/>
<evidence type="ECO:0000256" key="3">
    <source>
        <dbReference type="ARBA" id="ARBA00022723"/>
    </source>
</evidence>
<comment type="caution">
    <text evidence="9">The sequence shown here is derived from an EMBL/GenBank/DDBJ whole genome shotgun (WGS) entry which is preliminary data.</text>
</comment>
<evidence type="ECO:0000256" key="7">
    <source>
        <dbReference type="ARBA" id="ARBA00023180"/>
    </source>
</evidence>
<dbReference type="PANTHER" id="PTHR13866">
    <property type="entry name" value="SPARC OSTEONECTIN"/>
    <property type="match status" value="1"/>
</dbReference>
<evidence type="ECO:0000256" key="2">
    <source>
        <dbReference type="ARBA" id="ARBA00022525"/>
    </source>
</evidence>
<accession>A0A8T2NZN6</accession>
<evidence type="ECO:0000256" key="4">
    <source>
        <dbReference type="ARBA" id="ARBA00022729"/>
    </source>
</evidence>
<evidence type="ECO:0000259" key="8">
    <source>
        <dbReference type="PROSITE" id="PS50222"/>
    </source>
</evidence>
<dbReference type="PANTHER" id="PTHR13866:SF31">
    <property type="entry name" value="SPARC-LIKE 2"/>
    <property type="match status" value="1"/>
</dbReference>
<protein>
    <recommendedName>
        <fullName evidence="8">EF-hand domain-containing protein</fullName>
    </recommendedName>
</protein>
<keyword evidence="4" id="KW-0732">Signal</keyword>
<dbReference type="PROSITE" id="PS00018">
    <property type="entry name" value="EF_HAND_1"/>
    <property type="match status" value="2"/>
</dbReference>
<keyword evidence="10" id="KW-1185">Reference proteome</keyword>
<comment type="subcellular location">
    <subcellularLocation>
        <location evidence="1">Secreted</location>
    </subcellularLocation>
</comment>
<dbReference type="Pfam" id="PF10591">
    <property type="entry name" value="SPARC_Ca_bdg"/>
    <property type="match status" value="1"/>
</dbReference>
<feature type="non-terminal residue" evidence="9">
    <location>
        <position position="143"/>
    </location>
</feature>
<evidence type="ECO:0000256" key="6">
    <source>
        <dbReference type="ARBA" id="ARBA00023157"/>
    </source>
</evidence>
<dbReference type="InterPro" id="IPR019577">
    <property type="entry name" value="SPARC/Testican_Ca-bd-dom"/>
</dbReference>
<keyword evidence="6" id="KW-1015">Disulfide bond</keyword>
<dbReference type="InterPro" id="IPR002048">
    <property type="entry name" value="EF_hand_dom"/>
</dbReference>
<dbReference type="SUPFAM" id="SSF47473">
    <property type="entry name" value="EF-hand"/>
    <property type="match status" value="1"/>
</dbReference>
<dbReference type="Proteomes" id="UP000824540">
    <property type="component" value="Unassembled WGS sequence"/>
</dbReference>
<keyword evidence="5" id="KW-0106">Calcium</keyword>
<keyword evidence="2" id="KW-0964">Secreted</keyword>
<dbReference type="PROSITE" id="PS50222">
    <property type="entry name" value="EF_HAND_2"/>
    <property type="match status" value="1"/>
</dbReference>
<dbReference type="GO" id="GO:0050840">
    <property type="term" value="F:extracellular matrix binding"/>
    <property type="evidence" value="ECO:0007669"/>
    <property type="project" value="TreeGrafter"/>
</dbReference>
<dbReference type="InterPro" id="IPR011992">
    <property type="entry name" value="EF-hand-dom_pair"/>
</dbReference>
<gene>
    <name evidence="9" type="ORF">JZ751_018561</name>
</gene>
<dbReference type="InterPro" id="IPR018247">
    <property type="entry name" value="EF_Hand_1_Ca_BS"/>
</dbReference>
<evidence type="ECO:0000256" key="1">
    <source>
        <dbReference type="ARBA" id="ARBA00004613"/>
    </source>
</evidence>
<dbReference type="Gene3D" id="1.10.238.10">
    <property type="entry name" value="EF-hand"/>
    <property type="match status" value="1"/>
</dbReference>
<name>A0A8T2NZN6_9TELE</name>
<evidence type="ECO:0000313" key="9">
    <source>
        <dbReference type="EMBL" id="KAG9341837.1"/>
    </source>
</evidence>
<dbReference type="EMBL" id="JAFBMS010000032">
    <property type="protein sequence ID" value="KAG9341837.1"/>
    <property type="molecule type" value="Genomic_DNA"/>
</dbReference>
<dbReference type="OrthoDB" id="88467at2759"/>
<dbReference type="GO" id="GO:0005615">
    <property type="term" value="C:extracellular space"/>
    <property type="evidence" value="ECO:0007669"/>
    <property type="project" value="TreeGrafter"/>
</dbReference>
<dbReference type="CDD" id="cd00252">
    <property type="entry name" value="EFh_SPARC_EC"/>
    <property type="match status" value="1"/>
</dbReference>
<evidence type="ECO:0000313" key="10">
    <source>
        <dbReference type="Proteomes" id="UP000824540"/>
    </source>
</evidence>
<keyword evidence="3" id="KW-0479">Metal-binding</keyword>
<evidence type="ECO:0000256" key="5">
    <source>
        <dbReference type="ARBA" id="ARBA00022837"/>
    </source>
</evidence>
<reference evidence="9" key="1">
    <citation type="thesis" date="2021" institute="BYU ScholarsArchive" country="Provo, UT, USA">
        <title>Applications of and Algorithms for Genome Assembly and Genomic Analyses with an Emphasis on Marine Teleosts.</title>
        <authorList>
            <person name="Pickett B.D."/>
        </authorList>
    </citation>
    <scope>NUCLEOTIDE SEQUENCE</scope>
    <source>
        <strain evidence="9">HI-2016</strain>
    </source>
</reference>